<dbReference type="Proteomes" id="UP000035199">
    <property type="component" value="Chromosome"/>
</dbReference>
<dbReference type="OrthoDB" id="4424797at2"/>
<name>A0A0G3H5Q2_9CORY</name>
<feature type="compositionally biased region" description="Polar residues" evidence="2">
    <location>
        <begin position="35"/>
        <end position="72"/>
    </location>
</feature>
<feature type="coiled-coil region" evidence="1">
    <location>
        <begin position="149"/>
        <end position="183"/>
    </location>
</feature>
<accession>A0A0G3H5Q2</accession>
<keyword evidence="3" id="KW-0812">Transmembrane</keyword>
<dbReference type="STRING" id="571915.CMUST_10855"/>
<sequence>MSTQYQIREPRRRDSRNTHRAHNRDASSYARGRSSKSYRPSAYTSRDLSSSSGTTMVLTEPTSLVEQHNFSGAPTRVPHRPRTTAVPKRKFQRSAGSQQVFTERGKRLVRPKADPKKVRFAASTSLILVFGVVMAMVLSGLSTEQTFQIQQLRHQEATLHNQLETLNRDLQNVSATAEIARQAQEMGMVVPDQPGILIRNETGDMVEQRPPGDVTRPIVDVNGQQVRPRVASSDPVATQEVSGNLNEVQPVQPSLPNVAPYLASIPSGN</sequence>
<feature type="transmembrane region" description="Helical" evidence="3">
    <location>
        <begin position="120"/>
        <end position="141"/>
    </location>
</feature>
<evidence type="ECO:0000256" key="1">
    <source>
        <dbReference type="SAM" id="Coils"/>
    </source>
</evidence>
<evidence type="ECO:0000256" key="3">
    <source>
        <dbReference type="SAM" id="Phobius"/>
    </source>
</evidence>
<keyword evidence="3" id="KW-0472">Membrane</keyword>
<evidence type="ECO:0000313" key="5">
    <source>
        <dbReference type="Proteomes" id="UP000035199"/>
    </source>
</evidence>
<reference evidence="4 5" key="1">
    <citation type="journal article" date="2015" name="Genome Announc.">
        <title>Complete Genome Sequence of the Type Strain Corynebacterium mustelae DSM 45274, Isolated from Various Tissues of a Male Ferret with Lethal Sepsis.</title>
        <authorList>
            <person name="Ruckert C."/>
            <person name="Eimer J."/>
            <person name="Winkler A."/>
            <person name="Tauch A."/>
        </authorList>
    </citation>
    <scope>NUCLEOTIDE SEQUENCE [LARGE SCALE GENOMIC DNA]</scope>
    <source>
        <strain evidence="4 5">DSM 45274</strain>
    </source>
</reference>
<evidence type="ECO:0008006" key="6">
    <source>
        <dbReference type="Google" id="ProtNLM"/>
    </source>
</evidence>
<reference evidence="5" key="2">
    <citation type="submission" date="2015-05" db="EMBL/GenBank/DDBJ databases">
        <title>Complete genome sequence of Corynebacterium mustelae DSM 45274, isolated from various tissues of a male ferret with lethal sepsis.</title>
        <authorList>
            <person name="Ruckert C."/>
            <person name="Albersmeier A."/>
            <person name="Winkler A."/>
            <person name="Tauch A."/>
        </authorList>
    </citation>
    <scope>NUCLEOTIDE SEQUENCE [LARGE SCALE GENOMIC DNA]</scope>
    <source>
        <strain evidence="5">DSM 45274</strain>
    </source>
</reference>
<proteinExistence type="predicted"/>
<evidence type="ECO:0000256" key="2">
    <source>
        <dbReference type="SAM" id="MobiDB-lite"/>
    </source>
</evidence>
<dbReference type="EMBL" id="CP011542">
    <property type="protein sequence ID" value="AKK06487.1"/>
    <property type="molecule type" value="Genomic_DNA"/>
</dbReference>
<organism evidence="4 5">
    <name type="scientific">Corynebacterium mustelae</name>
    <dbReference type="NCBI Taxonomy" id="571915"/>
    <lineage>
        <taxon>Bacteria</taxon>
        <taxon>Bacillati</taxon>
        <taxon>Actinomycetota</taxon>
        <taxon>Actinomycetes</taxon>
        <taxon>Mycobacteriales</taxon>
        <taxon>Corynebacteriaceae</taxon>
        <taxon>Corynebacterium</taxon>
    </lineage>
</organism>
<protein>
    <recommendedName>
        <fullName evidence="6">Cell division protein FtsL</fullName>
    </recommendedName>
</protein>
<keyword evidence="1" id="KW-0175">Coiled coil</keyword>
<keyword evidence="3" id="KW-1133">Transmembrane helix</keyword>
<dbReference type="PATRIC" id="fig|571915.4.peg.2310"/>
<dbReference type="AlphaFoldDB" id="A0A0G3H5Q2"/>
<dbReference type="KEGG" id="cmv:CMUST_10855"/>
<feature type="compositionally biased region" description="Basic and acidic residues" evidence="2">
    <location>
        <begin position="8"/>
        <end position="17"/>
    </location>
</feature>
<gene>
    <name evidence="4" type="ORF">CMUST_10855</name>
</gene>
<keyword evidence="5" id="KW-1185">Reference proteome</keyword>
<dbReference type="RefSeq" id="WP_144414193.1">
    <property type="nucleotide sequence ID" value="NZ_CP011542.1"/>
</dbReference>
<feature type="region of interest" description="Disordered" evidence="2">
    <location>
        <begin position="1"/>
        <end position="85"/>
    </location>
</feature>
<evidence type="ECO:0000313" key="4">
    <source>
        <dbReference type="EMBL" id="AKK06487.1"/>
    </source>
</evidence>